<evidence type="ECO:0000256" key="2">
    <source>
        <dbReference type="ARBA" id="ARBA00022490"/>
    </source>
</evidence>
<protein>
    <submittedName>
        <fullName evidence="4">Protein unc-45 homolog B-like</fullName>
    </submittedName>
</protein>
<name>A0A6J1QT33_9HYME</name>
<dbReference type="SMART" id="SM00185">
    <property type="entry name" value="ARM"/>
    <property type="match status" value="3"/>
</dbReference>
<dbReference type="GO" id="GO:0005737">
    <property type="term" value="C:cytoplasm"/>
    <property type="evidence" value="ECO:0007669"/>
    <property type="project" value="UniProtKB-SubCell"/>
</dbReference>
<dbReference type="Proteomes" id="UP000504618">
    <property type="component" value="Unplaced"/>
</dbReference>
<evidence type="ECO:0000313" key="4">
    <source>
        <dbReference type="RefSeq" id="XP_024885664.1"/>
    </source>
</evidence>
<sequence length="491" mass="54864">MILAMAKADDVLQQKVVCECIVAAITKCKKANKFILGGRDILQNLYYSKHDSIRIRALVGLCKLTIFENGLCSPTIKLFPYGATKKLSKICKRFLINPKKEKDMSKWAIKGLSYLTFDDDVKDELIEDQQAIRAMIELARSNTKTDDQSVLYAALTTLVNLCNAYVEQEHIPEMIELVMFAKRYFEGYNLFDRNAVGRRSVLAKAGVISALASLAEMDSQNCKELIARIFNMICCPREVREIVVQQGGPKALLLLALNGTDKGKKEASEALVLLGLNKHPKIAFPGQMMMENSATLLVLCDLAKVNGSMREHICKEGVFQKIEAFLNDEDNGLKCGSLTLINLLFLSHEVAVQYFEQDNSRVKHPMLLCKNANVLISLSAAIALMMVTEANKGACKQIYDSNFCLESLRFLLTSPYSEVQEKGILIVTNMIRSTKDVAAKLVRKGIMKLLTVLSKSDTAQNKVKDLAFLALEEAAERREERREAIIGRDKT</sequence>
<dbReference type="RefSeq" id="XP_024885664.1">
    <property type="nucleotide sequence ID" value="XM_025029896.1"/>
</dbReference>
<keyword evidence="2" id="KW-0963">Cytoplasm</keyword>
<dbReference type="PANTHER" id="PTHR45994">
    <property type="entry name" value="FI21225P1"/>
    <property type="match status" value="1"/>
</dbReference>
<evidence type="ECO:0000256" key="1">
    <source>
        <dbReference type="ARBA" id="ARBA00004496"/>
    </source>
</evidence>
<dbReference type="Gene3D" id="1.25.10.10">
    <property type="entry name" value="Leucine-rich Repeat Variant"/>
    <property type="match status" value="2"/>
</dbReference>
<dbReference type="InterPro" id="IPR011989">
    <property type="entry name" value="ARM-like"/>
</dbReference>
<dbReference type="PANTHER" id="PTHR45994:SF1">
    <property type="entry name" value="FI21225P1"/>
    <property type="match status" value="1"/>
</dbReference>
<dbReference type="OrthoDB" id="199930at2759"/>
<dbReference type="InterPro" id="IPR016024">
    <property type="entry name" value="ARM-type_fold"/>
</dbReference>
<evidence type="ECO:0000313" key="3">
    <source>
        <dbReference type="Proteomes" id="UP000504618"/>
    </source>
</evidence>
<dbReference type="SUPFAM" id="SSF48371">
    <property type="entry name" value="ARM repeat"/>
    <property type="match status" value="2"/>
</dbReference>
<gene>
    <name evidence="4" type="primary">LOC112463470</name>
</gene>
<accession>A0A6J1QT33</accession>
<reference evidence="4" key="1">
    <citation type="submission" date="2025-08" db="UniProtKB">
        <authorList>
            <consortium name="RefSeq"/>
        </authorList>
    </citation>
    <scope>IDENTIFICATION</scope>
    <source>
        <tissue evidence="4">Whole body</tissue>
    </source>
</reference>
<dbReference type="InterPro" id="IPR000225">
    <property type="entry name" value="Armadillo"/>
</dbReference>
<proteinExistence type="predicted"/>
<dbReference type="AlphaFoldDB" id="A0A6J1QT33"/>
<comment type="subcellular location">
    <subcellularLocation>
        <location evidence="1">Cytoplasm</location>
    </subcellularLocation>
</comment>
<keyword evidence="3" id="KW-1185">Reference proteome</keyword>
<dbReference type="GeneID" id="112463470"/>
<organism evidence="3 4">
    <name type="scientific">Temnothorax curvispinosus</name>
    <dbReference type="NCBI Taxonomy" id="300111"/>
    <lineage>
        <taxon>Eukaryota</taxon>
        <taxon>Metazoa</taxon>
        <taxon>Ecdysozoa</taxon>
        <taxon>Arthropoda</taxon>
        <taxon>Hexapoda</taxon>
        <taxon>Insecta</taxon>
        <taxon>Pterygota</taxon>
        <taxon>Neoptera</taxon>
        <taxon>Endopterygota</taxon>
        <taxon>Hymenoptera</taxon>
        <taxon>Apocrita</taxon>
        <taxon>Aculeata</taxon>
        <taxon>Formicoidea</taxon>
        <taxon>Formicidae</taxon>
        <taxon>Myrmicinae</taxon>
        <taxon>Temnothorax</taxon>
    </lineage>
</organism>
<dbReference type="GO" id="GO:0051879">
    <property type="term" value="F:Hsp90 protein binding"/>
    <property type="evidence" value="ECO:0007669"/>
    <property type="project" value="TreeGrafter"/>
</dbReference>